<dbReference type="Proteomes" id="UP000366819">
    <property type="component" value="Unassembled WGS sequence"/>
</dbReference>
<proteinExistence type="predicted"/>
<protein>
    <submittedName>
        <fullName evidence="2">Uncharacterized protein</fullName>
    </submittedName>
</protein>
<reference evidence="2 3" key="1">
    <citation type="submission" date="2019-08" db="EMBL/GenBank/DDBJ databases">
        <authorList>
            <person name="Peeters C."/>
        </authorList>
    </citation>
    <scope>NUCLEOTIDE SEQUENCE [LARGE SCALE GENOMIC DNA]</scope>
    <source>
        <strain evidence="2 3">LMG 31011</strain>
    </source>
</reference>
<evidence type="ECO:0000313" key="2">
    <source>
        <dbReference type="EMBL" id="VVE23643.1"/>
    </source>
</evidence>
<dbReference type="EMBL" id="CABPSN010000004">
    <property type="protein sequence ID" value="VVE23643.1"/>
    <property type="molecule type" value="Genomic_DNA"/>
</dbReference>
<evidence type="ECO:0000313" key="3">
    <source>
        <dbReference type="Proteomes" id="UP000366819"/>
    </source>
</evidence>
<name>A0A5E4WHI6_9BURK</name>
<keyword evidence="3" id="KW-1185">Reference proteome</keyword>
<feature type="region of interest" description="Disordered" evidence="1">
    <location>
        <begin position="135"/>
        <end position="156"/>
    </location>
</feature>
<accession>A0A5E4WHI6</accession>
<sequence length="600" mass="64201">MPIDFNAANGCTPVQLAPEPPGTSFSTFSSAWRSLQQAHLLTDGFDGGTFEAPDTSTPMSSMQTVWATPTGYPVDASTVFQSPLNPPQHCPSRPLPVATPIEFMQIMDKVRAAHEADDSRPIDASWSVRLQSVTRPGLTPTPQAFHEGGMSPHERRIGETHGRDVGLFTPYLGPDAAAVRDSAHVEFSTSLTTVRARSDWGRMNDASSGISPWLQVQRPVAVIAPQRFEPAMTATDTMTINDAVGGADERFVATEHCGTGEATPRRWQDRVKVTEALLLRIEALGASGIAAKGGIGEVAKANGIARSTLKPYISSTGLLSAEGRIRVREGGRFRAGKVTAGLLKALKEMGPNGIQSRGGLQAIAREEGVAFRTLMSLVTMRGEPSTLGRARLDEFDPARRARKRPVTAEILLSIQRLGASGIRAAGGLPALAKRHDVFLSSLRTLINSKAKLGPDGKRVLTGERPSRVARISNDLLRDVKALGRKGIKAAGGLAGLAKANNVKFEALRRYINCRGVLTPAGRVRLYGPDPSHTARVTPSLLREIEALGKDGIASEGGLDALANKRHVAPHTLRQYVTLGGKLRRPGTAMVARYMSDNVSV</sequence>
<dbReference type="AlphaFoldDB" id="A0A5E4WHI6"/>
<evidence type="ECO:0000256" key="1">
    <source>
        <dbReference type="SAM" id="MobiDB-lite"/>
    </source>
</evidence>
<gene>
    <name evidence="2" type="ORF">PAQ31011_03291</name>
</gene>
<organism evidence="2 3">
    <name type="scientific">Pandoraea aquatica</name>
    <dbReference type="NCBI Taxonomy" id="2508290"/>
    <lineage>
        <taxon>Bacteria</taxon>
        <taxon>Pseudomonadati</taxon>
        <taxon>Pseudomonadota</taxon>
        <taxon>Betaproteobacteria</taxon>
        <taxon>Burkholderiales</taxon>
        <taxon>Burkholderiaceae</taxon>
        <taxon>Pandoraea</taxon>
    </lineage>
</organism>